<proteinExistence type="predicted"/>
<name>A0A220MFZ8_9BACL</name>
<evidence type="ECO:0000313" key="1">
    <source>
        <dbReference type="EMBL" id="ASJ53966.1"/>
    </source>
</evidence>
<reference evidence="1 2" key="1">
    <citation type="submission" date="2016-11" db="EMBL/GenBank/DDBJ databases">
        <authorList>
            <person name="Jaros S."/>
            <person name="Januszkiewicz K."/>
            <person name="Wedrychowicz H."/>
        </authorList>
    </citation>
    <scope>NUCLEOTIDE SEQUENCE [LARGE SCALE GENOMIC DNA]</scope>
    <source>
        <strain evidence="1 2">NF2</strain>
    </source>
</reference>
<evidence type="ECO:0000313" key="2">
    <source>
        <dbReference type="Proteomes" id="UP000197781"/>
    </source>
</evidence>
<dbReference type="Proteomes" id="UP000197781">
    <property type="component" value="Chromosome"/>
</dbReference>
<dbReference type="Gene3D" id="3.90.1200.10">
    <property type="match status" value="1"/>
</dbReference>
<gene>
    <name evidence="1" type="ORF">BP422_10695</name>
</gene>
<organism evidence="1 2">
    <name type="scientific">Brevibacillus formosus</name>
    <dbReference type="NCBI Taxonomy" id="54913"/>
    <lineage>
        <taxon>Bacteria</taxon>
        <taxon>Bacillati</taxon>
        <taxon>Bacillota</taxon>
        <taxon>Bacilli</taxon>
        <taxon>Bacillales</taxon>
        <taxon>Paenibacillaceae</taxon>
        <taxon>Brevibacillus</taxon>
    </lineage>
</organism>
<dbReference type="InterPro" id="IPR011009">
    <property type="entry name" value="Kinase-like_dom_sf"/>
</dbReference>
<sequence>MTKLFQLNSEDDIEKVVAQSQQIAQKALQEYDLDGEHADEKITEDQVYKEGVLLAKLHTVSQDFQLPPEFARPIWGEDSFKQSMSRLREHYQQFLTDEEFVLYQLAADKILTCLAKLDMNSSNYGVIHGNLHQAIPFWGYILNKER</sequence>
<dbReference type="RefSeq" id="WP_236841364.1">
    <property type="nucleotide sequence ID" value="NZ_CP018145.1"/>
</dbReference>
<dbReference type="SUPFAM" id="SSF56112">
    <property type="entry name" value="Protein kinase-like (PK-like)"/>
    <property type="match status" value="1"/>
</dbReference>
<accession>A0A220MFZ8</accession>
<dbReference type="EMBL" id="CP018145">
    <property type="protein sequence ID" value="ASJ53966.1"/>
    <property type="molecule type" value="Genomic_DNA"/>
</dbReference>
<dbReference type="AlphaFoldDB" id="A0A220MFZ8"/>
<protein>
    <submittedName>
        <fullName evidence="1">Uncharacterized protein</fullName>
    </submittedName>
</protein>
<dbReference type="KEGG" id="bfm:BP422_10695"/>